<name>A0ABW6X782_9ACTN</name>
<evidence type="ECO:0000256" key="1">
    <source>
        <dbReference type="SAM" id="MobiDB-lite"/>
    </source>
</evidence>
<evidence type="ECO:0000313" key="3">
    <source>
        <dbReference type="EMBL" id="MFF5897694.1"/>
    </source>
</evidence>
<dbReference type="EMBL" id="JBIBEG010000004">
    <property type="protein sequence ID" value="MFF5897694.1"/>
    <property type="molecule type" value="Genomic_DNA"/>
</dbReference>
<keyword evidence="4" id="KW-1185">Reference proteome</keyword>
<comment type="caution">
    <text evidence="3">The sequence shown here is derived from an EMBL/GenBank/DDBJ whole genome shotgun (WGS) entry which is preliminary data.</text>
</comment>
<evidence type="ECO:0000313" key="4">
    <source>
        <dbReference type="Proteomes" id="UP001602322"/>
    </source>
</evidence>
<feature type="signal peptide" evidence="2">
    <location>
        <begin position="1"/>
        <end position="26"/>
    </location>
</feature>
<organism evidence="3 4">
    <name type="scientific">Streptomyces argenteolus</name>
    <dbReference type="NCBI Taxonomy" id="67274"/>
    <lineage>
        <taxon>Bacteria</taxon>
        <taxon>Bacillati</taxon>
        <taxon>Actinomycetota</taxon>
        <taxon>Actinomycetes</taxon>
        <taxon>Kitasatosporales</taxon>
        <taxon>Streptomycetaceae</taxon>
        <taxon>Streptomyces</taxon>
    </lineage>
</organism>
<sequence>MRNTRICAGICLAVGFLALAAPAAGAAAGPSGEMTAQISPGKASPGSQVTVSTRACGKETYGKGTSEVAGAFHLFEGDRKGELVGVFEIPKGSEATTDTVTLKCPPRIKITKTYRIVDRAPSGAVDAGFGAPSGGSTQLAVGSVLLAGAVAGGVVRVRRRTAATRV</sequence>
<feature type="region of interest" description="Disordered" evidence="1">
    <location>
        <begin position="30"/>
        <end position="50"/>
    </location>
</feature>
<dbReference type="Proteomes" id="UP001602322">
    <property type="component" value="Unassembled WGS sequence"/>
</dbReference>
<evidence type="ECO:0000256" key="2">
    <source>
        <dbReference type="SAM" id="SignalP"/>
    </source>
</evidence>
<feature type="chain" id="PRO_5046637715" evidence="2">
    <location>
        <begin position="27"/>
        <end position="166"/>
    </location>
</feature>
<keyword evidence="2" id="KW-0732">Signal</keyword>
<accession>A0ABW6X782</accession>
<reference evidence="3 4" key="1">
    <citation type="submission" date="2024-10" db="EMBL/GenBank/DDBJ databases">
        <title>The Natural Products Discovery Center: Release of the First 8490 Sequenced Strains for Exploring Actinobacteria Biosynthetic Diversity.</title>
        <authorList>
            <person name="Kalkreuter E."/>
            <person name="Kautsar S.A."/>
            <person name="Yang D."/>
            <person name="Bader C.D."/>
            <person name="Teijaro C.N."/>
            <person name="Fluegel L."/>
            <person name="Davis C.M."/>
            <person name="Simpson J.R."/>
            <person name="Lauterbach L."/>
            <person name="Steele A.D."/>
            <person name="Gui C."/>
            <person name="Meng S."/>
            <person name="Li G."/>
            <person name="Viehrig K."/>
            <person name="Ye F."/>
            <person name="Su P."/>
            <person name="Kiefer A.F."/>
            <person name="Nichols A."/>
            <person name="Cepeda A.J."/>
            <person name="Yan W."/>
            <person name="Fan B."/>
            <person name="Jiang Y."/>
            <person name="Adhikari A."/>
            <person name="Zheng C.-J."/>
            <person name="Schuster L."/>
            <person name="Cowan T.M."/>
            <person name="Smanski M.J."/>
            <person name="Chevrette M.G."/>
            <person name="De Carvalho L.P.S."/>
            <person name="Shen B."/>
        </authorList>
    </citation>
    <scope>NUCLEOTIDE SEQUENCE [LARGE SCALE GENOMIC DNA]</scope>
    <source>
        <strain evidence="3 4">NPDC012540</strain>
    </source>
</reference>
<dbReference type="RefSeq" id="WP_387903123.1">
    <property type="nucleotide sequence ID" value="NZ_JBIBEG010000004.1"/>
</dbReference>
<protein>
    <submittedName>
        <fullName evidence="3">Sortase</fullName>
    </submittedName>
</protein>
<proteinExistence type="predicted"/>
<gene>
    <name evidence="3" type="ORF">ACFY8O_17400</name>
</gene>